<evidence type="ECO:0000313" key="2">
    <source>
        <dbReference type="EMBL" id="KAF3765645.1"/>
    </source>
</evidence>
<dbReference type="AlphaFoldDB" id="A0A9P4Y3V0"/>
<dbReference type="GeneID" id="63833250"/>
<evidence type="ECO:0000259" key="1">
    <source>
        <dbReference type="Pfam" id="PF06985"/>
    </source>
</evidence>
<feature type="non-terminal residue" evidence="2">
    <location>
        <position position="1"/>
    </location>
</feature>
<dbReference type="EMBL" id="MU032347">
    <property type="protein sequence ID" value="KAF3765645.1"/>
    <property type="molecule type" value="Genomic_DNA"/>
</dbReference>
<gene>
    <name evidence="2" type="ORF">M406DRAFT_240373</name>
</gene>
<dbReference type="PANTHER" id="PTHR33112">
    <property type="entry name" value="DOMAIN PROTEIN, PUTATIVE-RELATED"/>
    <property type="match status" value="1"/>
</dbReference>
<dbReference type="PANTHER" id="PTHR33112:SF13">
    <property type="entry name" value="HETEROKARYON INCOMPATIBILITY DOMAIN-CONTAINING PROTEIN"/>
    <property type="match status" value="1"/>
</dbReference>
<dbReference type="RefSeq" id="XP_040776606.1">
    <property type="nucleotide sequence ID" value="XM_040916121.1"/>
</dbReference>
<keyword evidence="3" id="KW-1185">Reference proteome</keyword>
<accession>A0A9P4Y3V0</accession>
<dbReference type="OrthoDB" id="47007at2759"/>
<name>A0A9P4Y3V0_CRYP1</name>
<sequence length="230" mass="26081">WIGLCGQTHPQCRTGVSERLPTRVLDLGEPDGSVLVRLYEPPSGANARYVALSYCWGQAGNLTTTTRTIAARKTEISWALLPKTFRDAVLIARGLGVRYLWIDSLCIIQDSPSDWEAEAARMAEVHENAYMTIATDAAYDPTCGILKARQSLEPVRRDPLQVLRPTDEICVRRPLSHQDIIMPRVVRDSTFPLLTRAWTLQERLLAHRTLHFTAFELIWECKETLFCECQ</sequence>
<dbReference type="Proteomes" id="UP000803844">
    <property type="component" value="Unassembled WGS sequence"/>
</dbReference>
<protein>
    <submittedName>
        <fullName evidence="2">HET-domain-containing protein</fullName>
    </submittedName>
</protein>
<feature type="domain" description="Heterokaryon incompatibility" evidence="1">
    <location>
        <begin position="49"/>
        <end position="202"/>
    </location>
</feature>
<comment type="caution">
    <text evidence="2">The sequence shown here is derived from an EMBL/GenBank/DDBJ whole genome shotgun (WGS) entry which is preliminary data.</text>
</comment>
<proteinExistence type="predicted"/>
<reference evidence="2" key="1">
    <citation type="journal article" date="2020" name="Phytopathology">
        <title>Genome sequence of the chestnut blight fungus Cryphonectria parasitica EP155: A fundamental resource for an archetypical invasive plant pathogen.</title>
        <authorList>
            <person name="Crouch J.A."/>
            <person name="Dawe A."/>
            <person name="Aerts A."/>
            <person name="Barry K."/>
            <person name="Churchill A.C.L."/>
            <person name="Grimwood J."/>
            <person name="Hillman B."/>
            <person name="Milgroom M.G."/>
            <person name="Pangilinan J."/>
            <person name="Smith M."/>
            <person name="Salamov A."/>
            <person name="Schmutz J."/>
            <person name="Yadav J."/>
            <person name="Grigoriev I.V."/>
            <person name="Nuss D."/>
        </authorList>
    </citation>
    <scope>NUCLEOTIDE SEQUENCE</scope>
    <source>
        <strain evidence="2">EP155</strain>
    </source>
</reference>
<organism evidence="2 3">
    <name type="scientific">Cryphonectria parasitica (strain ATCC 38755 / EP155)</name>
    <dbReference type="NCBI Taxonomy" id="660469"/>
    <lineage>
        <taxon>Eukaryota</taxon>
        <taxon>Fungi</taxon>
        <taxon>Dikarya</taxon>
        <taxon>Ascomycota</taxon>
        <taxon>Pezizomycotina</taxon>
        <taxon>Sordariomycetes</taxon>
        <taxon>Sordariomycetidae</taxon>
        <taxon>Diaporthales</taxon>
        <taxon>Cryphonectriaceae</taxon>
        <taxon>Cryphonectria-Endothia species complex</taxon>
        <taxon>Cryphonectria</taxon>
    </lineage>
</organism>
<feature type="non-terminal residue" evidence="2">
    <location>
        <position position="230"/>
    </location>
</feature>
<evidence type="ECO:0000313" key="3">
    <source>
        <dbReference type="Proteomes" id="UP000803844"/>
    </source>
</evidence>
<dbReference type="InterPro" id="IPR010730">
    <property type="entry name" value="HET"/>
</dbReference>
<dbReference type="Pfam" id="PF06985">
    <property type="entry name" value="HET"/>
    <property type="match status" value="1"/>
</dbReference>